<reference evidence="5" key="1">
    <citation type="submission" date="2014-01" db="EMBL/GenBank/DDBJ databases">
        <title>The Genome Sequence of Anopheles melas CM1001059_A (V2).</title>
        <authorList>
            <consortium name="The Broad Institute Genomics Platform"/>
            <person name="Neafsey D.E."/>
            <person name="Besansky N."/>
            <person name="Howell P."/>
            <person name="Walton C."/>
            <person name="Young S.K."/>
            <person name="Zeng Q."/>
            <person name="Gargeya S."/>
            <person name="Fitzgerald M."/>
            <person name="Haas B."/>
            <person name="Abouelleil A."/>
            <person name="Allen A.W."/>
            <person name="Alvarado L."/>
            <person name="Arachchi H.M."/>
            <person name="Berlin A.M."/>
            <person name="Chapman S.B."/>
            <person name="Gainer-Dewar J."/>
            <person name="Goldberg J."/>
            <person name="Griggs A."/>
            <person name="Gujja S."/>
            <person name="Hansen M."/>
            <person name="Howarth C."/>
            <person name="Imamovic A."/>
            <person name="Ireland A."/>
            <person name="Larimer J."/>
            <person name="McCowan C."/>
            <person name="Murphy C."/>
            <person name="Pearson M."/>
            <person name="Poon T.W."/>
            <person name="Priest M."/>
            <person name="Roberts A."/>
            <person name="Saif S."/>
            <person name="Shea T."/>
            <person name="Sisk P."/>
            <person name="Sykes S."/>
            <person name="Wortman J."/>
            <person name="Nusbaum C."/>
            <person name="Birren B."/>
        </authorList>
    </citation>
    <scope>NUCLEOTIDE SEQUENCE [LARGE SCALE GENOMIC DNA]</scope>
    <source>
        <strain evidence="5">CM1001059</strain>
    </source>
</reference>
<evidence type="ECO:0000259" key="3">
    <source>
        <dbReference type="PROSITE" id="PS50001"/>
    </source>
</evidence>
<dbReference type="Pfam" id="PF00017">
    <property type="entry name" value="SH2"/>
    <property type="match status" value="1"/>
</dbReference>
<dbReference type="EnsemblMetazoa" id="AMEC004676-RA">
    <property type="protein sequence ID" value="AMEC004676-PA"/>
    <property type="gene ID" value="AMEC004676"/>
</dbReference>
<protein>
    <submittedName>
        <fullName evidence="4">SH2 domain-containing protein</fullName>
    </submittedName>
</protein>
<dbReference type="SUPFAM" id="SSF55550">
    <property type="entry name" value="SH2 domain"/>
    <property type="match status" value="1"/>
</dbReference>
<evidence type="ECO:0000313" key="4">
    <source>
        <dbReference type="EnsemblMetazoa" id="AMEC004676-PA"/>
    </source>
</evidence>
<sequence length="378" mass="41577">MQEVEYFNDNATTNKTTTTTTTTGSAERMERKHPRKCSYDLLDRPAVLPAQQTPQHRAAYNKCDENVNYTADPLLLTSSDEDSSGSPTGEMNNCIKFMEKPALIKRFALGFLRSTEESLPLMCHKSSPTSPQKKLNDILSEDIYTLDQIVSSKFGDSCKQSFAGSTRLLPAGGTAASGAATANTTTTSTTATTVADGVEYEFKRNLIRQTNSASSSPKRFPTLTPPKHADSLNSVSLNGEDSEDLDRASWFQAGLPRELSLEVLTQQSPGAFLVRRSTTKHGCFALSLRVPPGAGPKVVHYLIMKTERGYKIKGFTKEFSSLRALITHHSVMPEMLPVPLSLPRPQNIPTKCKHTDDYDTFSALNEFSKLFSDLDICS</sequence>
<evidence type="ECO:0000256" key="1">
    <source>
        <dbReference type="PROSITE-ProRule" id="PRU00191"/>
    </source>
</evidence>
<dbReference type="SMART" id="SM00252">
    <property type="entry name" value="SH2"/>
    <property type="match status" value="1"/>
</dbReference>
<proteinExistence type="predicted"/>
<accession>A0A182TLU4</accession>
<dbReference type="InterPro" id="IPR000980">
    <property type="entry name" value="SH2"/>
</dbReference>
<dbReference type="PANTHER" id="PTHR15832">
    <property type="entry name" value="SHC (SRC HOMOLOGY DOMAIN C-TERMINAL) ADAPTOR HOMOLOG"/>
    <property type="match status" value="1"/>
</dbReference>
<dbReference type="Gene3D" id="3.30.505.10">
    <property type="entry name" value="SH2 domain"/>
    <property type="match status" value="1"/>
</dbReference>
<organism evidence="4 5">
    <name type="scientific">Anopheles melas</name>
    <dbReference type="NCBI Taxonomy" id="34690"/>
    <lineage>
        <taxon>Eukaryota</taxon>
        <taxon>Metazoa</taxon>
        <taxon>Ecdysozoa</taxon>
        <taxon>Arthropoda</taxon>
        <taxon>Hexapoda</taxon>
        <taxon>Insecta</taxon>
        <taxon>Pterygota</taxon>
        <taxon>Neoptera</taxon>
        <taxon>Endopterygota</taxon>
        <taxon>Diptera</taxon>
        <taxon>Nematocera</taxon>
        <taxon>Culicoidea</taxon>
        <taxon>Culicidae</taxon>
        <taxon>Anophelinae</taxon>
        <taxon>Anopheles</taxon>
    </lineage>
</organism>
<keyword evidence="5" id="KW-1185">Reference proteome</keyword>
<dbReference type="InterPro" id="IPR036860">
    <property type="entry name" value="SH2_dom_sf"/>
</dbReference>
<dbReference type="VEuPathDB" id="VectorBase:AMEC004676"/>
<feature type="region of interest" description="Disordered" evidence="2">
    <location>
        <begin position="1"/>
        <end position="34"/>
    </location>
</feature>
<feature type="compositionally biased region" description="Low complexity" evidence="2">
    <location>
        <begin position="12"/>
        <end position="23"/>
    </location>
</feature>
<dbReference type="PROSITE" id="PS50001">
    <property type="entry name" value="SH2"/>
    <property type="match status" value="1"/>
</dbReference>
<feature type="region of interest" description="Disordered" evidence="2">
    <location>
        <begin position="210"/>
        <end position="240"/>
    </location>
</feature>
<dbReference type="PANTHER" id="PTHR15832:SF2">
    <property type="entry name" value="SH2 DOMAIN-CONTAINING PROTEIN"/>
    <property type="match status" value="1"/>
</dbReference>
<reference evidence="4" key="2">
    <citation type="submission" date="2020-05" db="UniProtKB">
        <authorList>
            <consortium name="EnsemblMetazoa"/>
        </authorList>
    </citation>
    <scope>IDENTIFICATION</scope>
    <source>
        <strain evidence="4">CM1001059</strain>
    </source>
</reference>
<dbReference type="Proteomes" id="UP000075902">
    <property type="component" value="Unassembled WGS sequence"/>
</dbReference>
<keyword evidence="1" id="KW-0727">SH2 domain</keyword>
<name>A0A182TLU4_9DIPT</name>
<dbReference type="PRINTS" id="PR00401">
    <property type="entry name" value="SH2DOMAIN"/>
</dbReference>
<evidence type="ECO:0000256" key="2">
    <source>
        <dbReference type="SAM" id="MobiDB-lite"/>
    </source>
</evidence>
<evidence type="ECO:0000313" key="5">
    <source>
        <dbReference type="Proteomes" id="UP000075902"/>
    </source>
</evidence>
<feature type="domain" description="SH2" evidence="3">
    <location>
        <begin position="250"/>
        <end position="344"/>
    </location>
</feature>
<dbReference type="AlphaFoldDB" id="A0A182TLU4"/>